<comment type="caution">
    <text evidence="1">The sequence shown here is derived from an EMBL/GenBank/DDBJ whole genome shotgun (WGS) entry which is preliminary data.</text>
</comment>
<evidence type="ECO:0000313" key="1">
    <source>
        <dbReference type="EMBL" id="TMW66451.1"/>
    </source>
</evidence>
<dbReference type="InterPro" id="IPR014710">
    <property type="entry name" value="RmlC-like_jellyroll"/>
</dbReference>
<dbReference type="AlphaFoldDB" id="A0A8K1FKV1"/>
<proteinExistence type="predicted"/>
<gene>
    <name evidence="1" type="ORF">Poli38472_004216</name>
</gene>
<keyword evidence="2" id="KW-1185">Reference proteome</keyword>
<accession>A0A8K1FKV1</accession>
<reference evidence="1" key="1">
    <citation type="submission" date="2019-03" db="EMBL/GenBank/DDBJ databases">
        <title>Long read genome sequence of the mycoparasitic Pythium oligandrum ATCC 38472 isolated from sugarbeet rhizosphere.</title>
        <authorList>
            <person name="Gaulin E."/>
        </authorList>
    </citation>
    <scope>NUCLEOTIDE SEQUENCE</scope>
    <source>
        <strain evidence="1">ATCC 38472_TT</strain>
    </source>
</reference>
<name>A0A8K1FKV1_PYTOL</name>
<dbReference type="Gene3D" id="2.60.120.10">
    <property type="entry name" value="Jelly Rolls"/>
    <property type="match status" value="1"/>
</dbReference>
<protein>
    <submittedName>
        <fullName evidence="1">Uncharacterized protein</fullName>
    </submittedName>
</protein>
<dbReference type="OrthoDB" id="2099072at2759"/>
<organism evidence="1 2">
    <name type="scientific">Pythium oligandrum</name>
    <name type="common">Mycoparasitic fungus</name>
    <dbReference type="NCBI Taxonomy" id="41045"/>
    <lineage>
        <taxon>Eukaryota</taxon>
        <taxon>Sar</taxon>
        <taxon>Stramenopiles</taxon>
        <taxon>Oomycota</taxon>
        <taxon>Peronosporomycetes</taxon>
        <taxon>Pythiales</taxon>
        <taxon>Pythiaceae</taxon>
        <taxon>Pythium</taxon>
    </lineage>
</organism>
<sequence>MPTASTPQGEISFVPVDDEPLHKQRWKSDLVRLVDVQFPANTTCRWHQHVHYGVYISITPLNLTEQSIHDEKPRALCKHRGEVFCRDHTADRLTHVVSTEDPMRIIEVELLKDDGHVAHPELPVHEDRALVLLHEDTKCRVYRVTLMEQATTQVSIVLPTNAVLVALNDCTVSIFNPTVDDKIHSDHTRTVESGWKELLAGDDAMLVPGKFTLNAHAWDSSAIAGFILVEIY</sequence>
<dbReference type="Proteomes" id="UP000794436">
    <property type="component" value="Unassembled WGS sequence"/>
</dbReference>
<dbReference type="EMBL" id="SPLM01000036">
    <property type="protein sequence ID" value="TMW66451.1"/>
    <property type="molecule type" value="Genomic_DNA"/>
</dbReference>
<evidence type="ECO:0000313" key="2">
    <source>
        <dbReference type="Proteomes" id="UP000794436"/>
    </source>
</evidence>